<comment type="caution">
    <text evidence="6">The sequence shown here is derived from an EMBL/GenBank/DDBJ whole genome shotgun (WGS) entry which is preliminary data.</text>
</comment>
<dbReference type="Proteomes" id="UP000222788">
    <property type="component" value="Unassembled WGS sequence"/>
</dbReference>
<dbReference type="GO" id="GO:0022857">
    <property type="term" value="F:transmembrane transporter activity"/>
    <property type="evidence" value="ECO:0007669"/>
    <property type="project" value="InterPro"/>
</dbReference>
<dbReference type="Gene3D" id="1.20.1250.20">
    <property type="entry name" value="MFS general substrate transporter like domains"/>
    <property type="match status" value="2"/>
</dbReference>
<keyword evidence="3 5" id="KW-1133">Transmembrane helix</keyword>
<dbReference type="EMBL" id="APWK03000067">
    <property type="protein sequence ID" value="PHH52455.1"/>
    <property type="molecule type" value="Genomic_DNA"/>
</dbReference>
<feature type="transmembrane region" description="Helical" evidence="5">
    <location>
        <begin position="176"/>
        <end position="197"/>
    </location>
</feature>
<evidence type="ECO:0000256" key="1">
    <source>
        <dbReference type="ARBA" id="ARBA00004141"/>
    </source>
</evidence>
<dbReference type="InterPro" id="IPR036259">
    <property type="entry name" value="MFS_trans_sf"/>
</dbReference>
<feature type="transmembrane region" description="Helical" evidence="5">
    <location>
        <begin position="458"/>
        <end position="478"/>
    </location>
</feature>
<reference evidence="6 7" key="2">
    <citation type="journal article" date="2013" name="IMA Fungus">
        <title>IMA Genome-F 1: Ceratocystis fimbriata: Draft nuclear genome sequence for the plant pathogen, Ceratocystis fimbriata.</title>
        <authorList>
            <person name="Wilken P.M."/>
            <person name="Steenkamp E.T."/>
            <person name="Wingfield M.J."/>
            <person name="de Beer Z.W."/>
            <person name="Wingfield B.D."/>
        </authorList>
    </citation>
    <scope>NUCLEOTIDE SEQUENCE [LARGE SCALE GENOMIC DNA]</scope>
    <source>
        <strain evidence="6 7">CBS 114723</strain>
    </source>
</reference>
<organism evidence="6 7">
    <name type="scientific">Ceratocystis fimbriata CBS 114723</name>
    <dbReference type="NCBI Taxonomy" id="1035309"/>
    <lineage>
        <taxon>Eukaryota</taxon>
        <taxon>Fungi</taxon>
        <taxon>Dikarya</taxon>
        <taxon>Ascomycota</taxon>
        <taxon>Pezizomycotina</taxon>
        <taxon>Sordariomycetes</taxon>
        <taxon>Hypocreomycetidae</taxon>
        <taxon>Microascales</taxon>
        <taxon>Ceratocystidaceae</taxon>
        <taxon>Ceratocystis</taxon>
    </lineage>
</organism>
<feature type="transmembrane region" description="Helical" evidence="5">
    <location>
        <begin position="384"/>
        <end position="407"/>
    </location>
</feature>
<name>A0A2C5X1X6_9PEZI</name>
<keyword evidence="2 5" id="KW-0812">Transmembrane</keyword>
<keyword evidence="7" id="KW-1185">Reference proteome</keyword>
<dbReference type="OrthoDB" id="422206at2759"/>
<dbReference type="Pfam" id="PF07690">
    <property type="entry name" value="MFS_1"/>
    <property type="match status" value="1"/>
</dbReference>
<feature type="transmembrane region" description="Helical" evidence="5">
    <location>
        <begin position="330"/>
        <end position="350"/>
    </location>
</feature>
<evidence type="ECO:0000256" key="3">
    <source>
        <dbReference type="ARBA" id="ARBA00022989"/>
    </source>
</evidence>
<feature type="transmembrane region" description="Helical" evidence="5">
    <location>
        <begin position="362"/>
        <end position="378"/>
    </location>
</feature>
<evidence type="ECO:0000313" key="6">
    <source>
        <dbReference type="EMBL" id="PHH52455.1"/>
    </source>
</evidence>
<gene>
    <name evidence="6" type="primary">mfsd7</name>
    <name evidence="6" type="ORF">CFIMG_002870RA</name>
</gene>
<feature type="transmembrane region" description="Helical" evidence="5">
    <location>
        <begin position="80"/>
        <end position="100"/>
    </location>
</feature>
<dbReference type="InterPro" id="IPR011701">
    <property type="entry name" value="MFS"/>
</dbReference>
<evidence type="ECO:0000256" key="4">
    <source>
        <dbReference type="ARBA" id="ARBA00023136"/>
    </source>
</evidence>
<sequence>MASLKKTPGAAYIKMDTESAVPASAPAQSPSPFQSPSSLFNKEGIPETGAHELVERNRTPDSRSHGISHDIVFKTYRRRWLGMFQMFLLNLAVNWGWLLFAPVSDHAAKYYSTSKTGVNWLSISYQFSYCLCAPFTIKLLHLGPKPSFMAASALLLVGNWVRYASSHSRDGGTYSLVVVSQVLIGLAQPFILSAPTTYSDMWFTEKGRVVATAIATLSNPLGAALAQLITPMWVKEPGDISDAVLYVSIIATVASIPTFFIPAKPPTPVSHTSIVERPNLSDSLRHISSSVEIWLVLIPFATYVGLFNNISSLLNQILEPYGISEDDAGIGGAVLIVAGLVCSAITSPIFDRHKKFLPALRCAVPIIATMYIVFIWMPETRKLAGPYIVLGILGAASFSVIPVALEFLAELSYPVGSEVTSTLAWSLGQLLGACFIVISDALEAGDNASPPNHMKKSLIFQAVISIIVVPLPMCIGLFGRDTSNLLRRNRSNEIFHGQVTSDGFVPGRGSGNIQEGAV</sequence>
<dbReference type="GO" id="GO:0016020">
    <property type="term" value="C:membrane"/>
    <property type="evidence" value="ECO:0007669"/>
    <property type="project" value="UniProtKB-SubCell"/>
</dbReference>
<proteinExistence type="predicted"/>
<dbReference type="PANTHER" id="PTHR10924">
    <property type="entry name" value="MAJOR FACILITATOR SUPERFAMILY PROTEIN-RELATED"/>
    <property type="match status" value="1"/>
</dbReference>
<accession>A0A2C5X1X6</accession>
<feature type="transmembrane region" description="Helical" evidence="5">
    <location>
        <begin position="243"/>
        <end position="261"/>
    </location>
</feature>
<dbReference type="AlphaFoldDB" id="A0A2C5X1X6"/>
<evidence type="ECO:0000256" key="5">
    <source>
        <dbReference type="SAM" id="Phobius"/>
    </source>
</evidence>
<dbReference type="InterPro" id="IPR049680">
    <property type="entry name" value="FLVCR1-2_SLC49-like"/>
</dbReference>
<evidence type="ECO:0000313" key="7">
    <source>
        <dbReference type="Proteomes" id="UP000222788"/>
    </source>
</evidence>
<feature type="transmembrane region" description="Helical" evidence="5">
    <location>
        <begin position="293"/>
        <end position="310"/>
    </location>
</feature>
<feature type="transmembrane region" description="Helical" evidence="5">
    <location>
        <begin position="147"/>
        <end position="164"/>
    </location>
</feature>
<reference evidence="6 7" key="1">
    <citation type="journal article" date="2013" name="Fungal Biol.">
        <title>Analysis of microsatellite markers in the genome of the plant pathogen Ceratocystis fimbriata.</title>
        <authorList>
            <person name="Simpson M.C."/>
            <person name="Wilken P.M."/>
            <person name="Coetzee M.P."/>
            <person name="Wingfield M.J."/>
            <person name="Wingfield B.D."/>
        </authorList>
    </citation>
    <scope>NUCLEOTIDE SEQUENCE [LARGE SCALE GENOMIC DNA]</scope>
    <source>
        <strain evidence="6 7">CBS 114723</strain>
    </source>
</reference>
<protein>
    <submittedName>
        <fullName evidence="6">Major facilitator superfamily domain-containing protein 7</fullName>
    </submittedName>
</protein>
<dbReference type="PANTHER" id="PTHR10924:SF6">
    <property type="entry name" value="SOLUTE CARRIER FAMILY 49 MEMBER A3"/>
    <property type="match status" value="1"/>
</dbReference>
<keyword evidence="4 5" id="KW-0472">Membrane</keyword>
<comment type="subcellular location">
    <subcellularLocation>
        <location evidence="1">Membrane</location>
        <topology evidence="1">Multi-pass membrane protein</topology>
    </subcellularLocation>
</comment>
<evidence type="ECO:0000256" key="2">
    <source>
        <dbReference type="ARBA" id="ARBA00022692"/>
    </source>
</evidence>
<feature type="transmembrane region" description="Helical" evidence="5">
    <location>
        <begin position="209"/>
        <end position="231"/>
    </location>
</feature>
<dbReference type="SUPFAM" id="SSF103473">
    <property type="entry name" value="MFS general substrate transporter"/>
    <property type="match status" value="1"/>
</dbReference>